<accession>A0A0B7FFD9</accession>
<dbReference type="AlphaFoldDB" id="A0A0B7FFD9"/>
<proteinExistence type="predicted"/>
<name>A0A0B7FFD9_THACB</name>
<sequence length="464" mass="51900">MFSPAAGAIRQKILGRMFRVSVEPPSGPAELIEHKAEDLDPDTLSGIDEAAFYDLKEHEACYDILQSTRFDFLLLSFTQELATTATTVDINIQLVINALPPSSHATQKFIYRLNSMKLLLDYVQATQCIHPALTAQRSALITALTVDIDDLAQNAVKQWAICTTGGKKKEGLQVVHPEVRRDFIYSLPLALSIMVLTAIIHSAMGVSRDSCNFILASLKGILLLAANMQGAQAQRFIQQHLSHAPDTLATTLHFLNLPPPFQLYIVCPQCSTLYRELDHAQLPEACTSRILDGPVCGKQLFHNSFRGGKVRRTPVRRYSHQMFETWLSEVLLRPGVEDMIESSAPSPSTLLTDVWHGTYWKDFPGSGEDNFFDNPKDELRLCMLLYHDFFNPLHNKTAGKLRSIGCFYMVCLNLPPELRYDTSLAYLASIVPGPSEPSMEAVQSFIRPIADEMTRLYNPGIWVS</sequence>
<organism evidence="1 2">
    <name type="scientific">Thanatephorus cucumeris (strain AG1-IB / isolate 7/3/14)</name>
    <name type="common">Lettuce bottom rot fungus</name>
    <name type="synonym">Rhizoctonia solani</name>
    <dbReference type="NCBI Taxonomy" id="1108050"/>
    <lineage>
        <taxon>Eukaryota</taxon>
        <taxon>Fungi</taxon>
        <taxon>Dikarya</taxon>
        <taxon>Basidiomycota</taxon>
        <taxon>Agaricomycotina</taxon>
        <taxon>Agaricomycetes</taxon>
        <taxon>Cantharellales</taxon>
        <taxon>Ceratobasidiaceae</taxon>
        <taxon>Rhizoctonia</taxon>
        <taxon>Rhizoctonia solani AG-1</taxon>
    </lineage>
</organism>
<dbReference type="Pfam" id="PF02992">
    <property type="entry name" value="Transposase_21"/>
    <property type="match status" value="1"/>
</dbReference>
<dbReference type="STRING" id="1108050.A0A0B7FFD9"/>
<evidence type="ECO:0000313" key="1">
    <source>
        <dbReference type="EMBL" id="CEL56345.1"/>
    </source>
</evidence>
<protein>
    <submittedName>
        <fullName evidence="1">Uncharacterized protein</fullName>
    </submittedName>
</protein>
<evidence type="ECO:0000313" key="2">
    <source>
        <dbReference type="Proteomes" id="UP000059188"/>
    </source>
</evidence>
<dbReference type="OrthoDB" id="3253623at2759"/>
<reference evidence="1 2" key="1">
    <citation type="submission" date="2014-11" db="EMBL/GenBank/DDBJ databases">
        <authorList>
            <person name="Wibberg Daniel"/>
        </authorList>
    </citation>
    <scope>NUCLEOTIDE SEQUENCE [LARGE SCALE GENOMIC DNA]</scope>
    <source>
        <strain evidence="1">Rhizoctonia solani AG1-IB 7/3/14</strain>
    </source>
</reference>
<dbReference type="EMBL" id="LN679318">
    <property type="protein sequence ID" value="CEL56345.1"/>
    <property type="molecule type" value="Genomic_DNA"/>
</dbReference>
<keyword evidence="2" id="KW-1185">Reference proteome</keyword>
<dbReference type="Proteomes" id="UP000059188">
    <property type="component" value="Unassembled WGS sequence"/>
</dbReference>
<gene>
    <name evidence="1" type="ORF">RSOLAG1IB_11916</name>
</gene>
<dbReference type="InterPro" id="IPR004242">
    <property type="entry name" value="Transposase_21"/>
</dbReference>